<dbReference type="RefSeq" id="WP_284320381.1">
    <property type="nucleotide sequence ID" value="NZ_BSOB01000010.1"/>
</dbReference>
<feature type="domain" description="Glycoside hydrolase family 42 N-terminal" evidence="4">
    <location>
        <begin position="485"/>
        <end position="597"/>
    </location>
</feature>
<dbReference type="Gene3D" id="2.60.120.430">
    <property type="entry name" value="Galactose-binding lectin"/>
    <property type="match status" value="1"/>
</dbReference>
<dbReference type="Gene3D" id="3.20.20.80">
    <property type="entry name" value="Glycosidases"/>
    <property type="match status" value="1"/>
</dbReference>
<evidence type="ECO:0000256" key="1">
    <source>
        <dbReference type="ARBA" id="ARBA00022801"/>
    </source>
</evidence>
<evidence type="ECO:0000259" key="4">
    <source>
        <dbReference type="Pfam" id="PF02449"/>
    </source>
</evidence>
<dbReference type="Pfam" id="PF02449">
    <property type="entry name" value="Glyco_hydro_42"/>
    <property type="match status" value="1"/>
</dbReference>
<evidence type="ECO:0000256" key="2">
    <source>
        <dbReference type="ARBA" id="ARBA00023295"/>
    </source>
</evidence>
<organism evidence="5 6">
    <name type="scientific">Dyella acidisoli</name>
    <dbReference type="NCBI Taxonomy" id="1867834"/>
    <lineage>
        <taxon>Bacteria</taxon>
        <taxon>Pseudomonadati</taxon>
        <taxon>Pseudomonadota</taxon>
        <taxon>Gammaproteobacteria</taxon>
        <taxon>Lysobacterales</taxon>
        <taxon>Rhodanobacteraceae</taxon>
        <taxon>Dyella</taxon>
    </lineage>
</organism>
<dbReference type="InterPro" id="IPR017853">
    <property type="entry name" value="GH"/>
</dbReference>
<keyword evidence="2" id="KW-0326">Glycosidase</keyword>
<evidence type="ECO:0000256" key="3">
    <source>
        <dbReference type="SAM" id="SignalP"/>
    </source>
</evidence>
<keyword evidence="6" id="KW-1185">Reference proteome</keyword>
<evidence type="ECO:0000313" key="6">
    <source>
        <dbReference type="Proteomes" id="UP001156670"/>
    </source>
</evidence>
<proteinExistence type="predicted"/>
<protein>
    <recommendedName>
        <fullName evidence="4">Glycoside hydrolase family 42 N-terminal domain-containing protein</fullName>
    </recommendedName>
</protein>
<keyword evidence="3" id="KW-0732">Signal</keyword>
<feature type="chain" id="PRO_5045788000" description="Glycoside hydrolase family 42 N-terminal domain-containing protein" evidence="3">
    <location>
        <begin position="22"/>
        <end position="711"/>
    </location>
</feature>
<gene>
    <name evidence="5" type="ORF">GCM10007901_16130</name>
</gene>
<accession>A0ABQ5XLW6</accession>
<dbReference type="InterPro" id="IPR013529">
    <property type="entry name" value="Glyco_hydro_42_N"/>
</dbReference>
<keyword evidence="1" id="KW-0378">Hydrolase</keyword>
<dbReference type="EMBL" id="BSOB01000010">
    <property type="protein sequence ID" value="GLQ92662.1"/>
    <property type="molecule type" value="Genomic_DNA"/>
</dbReference>
<feature type="signal peptide" evidence="3">
    <location>
        <begin position="1"/>
        <end position="21"/>
    </location>
</feature>
<dbReference type="Proteomes" id="UP001156670">
    <property type="component" value="Unassembled WGS sequence"/>
</dbReference>
<reference evidence="6" key="1">
    <citation type="journal article" date="2019" name="Int. J. Syst. Evol. Microbiol.">
        <title>The Global Catalogue of Microorganisms (GCM) 10K type strain sequencing project: providing services to taxonomists for standard genome sequencing and annotation.</title>
        <authorList>
            <consortium name="The Broad Institute Genomics Platform"/>
            <consortium name="The Broad Institute Genome Sequencing Center for Infectious Disease"/>
            <person name="Wu L."/>
            <person name="Ma J."/>
        </authorList>
    </citation>
    <scope>NUCLEOTIDE SEQUENCE [LARGE SCALE GENOMIC DNA]</scope>
    <source>
        <strain evidence="6">NBRC 111980</strain>
    </source>
</reference>
<comment type="caution">
    <text evidence="5">The sequence shown here is derived from an EMBL/GenBank/DDBJ whole genome shotgun (WGS) entry which is preliminary data.</text>
</comment>
<evidence type="ECO:0000313" key="5">
    <source>
        <dbReference type="EMBL" id="GLQ92662.1"/>
    </source>
</evidence>
<sequence length="711" mass="77259">MKTITLFAGAVLGVLSFDSTAADIADLAISSASAKVQLQQVQRIGQVERDAHGTPLQRYAFQPVSQPQIVITSAAGSWNWAGQGALQIQVQNAMPWAVTLEVNVDGAAGQHLRAVVGLPAGPAQALVIPLHATSPRAFGMQAGPPMPFEDRASAVFVATTVEGAIDLAQVREVRLSMPAPQAVQQLLLGKMETSAGDSVLQDAYRNIVDQWGQYTRGHWPEKIDSDAALRSAHAQEQQRLLAQLAERHVLDAYGGRQNIALTRTGWFHTQKANGRWWLVTPDGHAFFSLGINTVTAADTRTYVQGREYMFADLPPDQSPWSAFYGSSDSRDAERGASAGIGANNGRWFDFYAANLYRLDGSNGLPDWRKRTLDRLQAWGFNTLGNWSDDALGKLHRVAYTLPIYINGEFGNVSSGFDYWGRMPDPFDPRFVQAVEHAVANAAASSHDDPWLLGYFADNELAWAGQGPQGRWGLAMGTLCGEARSAAKQAFIATLKKKYGAASKLASAWGITLGDWSALDATNFPAPEPNAAHPAIAEDYSAWLRHYADQYFSVVAAAMHRHDPHHLFLGGRFAVNTPEAVAACAQYCDVISFNVYADLPQHGVDLNAIHKLDKPVLITEFHFGSYDRGPFGKGVVSVWAEEQRGAAYARFVQAAASDPAIVGTHWFEYVDQPVTGRLIDGENSHIGLVGVTDIPFAGFVDAVQKANLGLRY</sequence>
<dbReference type="SUPFAM" id="SSF51445">
    <property type="entry name" value="(Trans)glycosidases"/>
    <property type="match status" value="1"/>
</dbReference>
<name>A0ABQ5XLW6_9GAMM</name>